<feature type="compositionally biased region" description="Polar residues" evidence="1">
    <location>
        <begin position="261"/>
        <end position="279"/>
    </location>
</feature>
<proteinExistence type="predicted"/>
<dbReference type="AlphaFoldDB" id="T1HTU3"/>
<dbReference type="Proteomes" id="UP000015103">
    <property type="component" value="Unassembled WGS sequence"/>
</dbReference>
<reference evidence="2" key="1">
    <citation type="submission" date="2015-05" db="UniProtKB">
        <authorList>
            <consortium name="EnsemblMetazoa"/>
        </authorList>
    </citation>
    <scope>IDENTIFICATION</scope>
</reference>
<evidence type="ECO:0000256" key="1">
    <source>
        <dbReference type="SAM" id="MobiDB-lite"/>
    </source>
</evidence>
<evidence type="ECO:0000313" key="2">
    <source>
        <dbReference type="EnsemblMetazoa" id="RPRC007463-PA"/>
    </source>
</evidence>
<accession>T1HTU3</accession>
<feature type="region of interest" description="Disordered" evidence="1">
    <location>
        <begin position="245"/>
        <end position="298"/>
    </location>
</feature>
<dbReference type="EnsemblMetazoa" id="RPRC007463-RA">
    <property type="protein sequence ID" value="RPRC007463-PA"/>
    <property type="gene ID" value="RPRC007463"/>
</dbReference>
<name>T1HTU3_RHOPR</name>
<keyword evidence="3" id="KW-1185">Reference proteome</keyword>
<dbReference type="VEuPathDB" id="VectorBase:RPRC007463"/>
<feature type="region of interest" description="Disordered" evidence="1">
    <location>
        <begin position="170"/>
        <end position="226"/>
    </location>
</feature>
<sequence length="345" mass="38787">NKYSAPLENAQVNFPQSEKNPLQPSIVLPVPKIELNQKRVSGSTENVSRTKCEDLENTEYSFNRKPTPNTQLTSSPINKEKNTVLITSLNNEHLKENNLNIRIQSEKLTPTIDTEINKEDDKNNKVDEMDSLISTDTLAIMSVDEKKTAISVDDIDDDVTVEIPTAHKVQSNHYIKQPQPNPNKLKNIPSKALKQASHSTSRGGEEPPANKGAAKPEVDKFAKPRKPQLKSTLVTEIFIGQHEILNPSSLKPRPLSRKQQKPTSSPRPVSSQQPISRQQPVLIKKPVSRQKPISSQQFISEQYSAFKRPQLVTNMQKESAGKIKEVERSIVQTRSVTPNKPSWKY</sequence>
<dbReference type="InParanoid" id="T1HTU3"/>
<evidence type="ECO:0000313" key="3">
    <source>
        <dbReference type="Proteomes" id="UP000015103"/>
    </source>
</evidence>
<protein>
    <submittedName>
        <fullName evidence="2">Uncharacterized protein</fullName>
    </submittedName>
</protein>
<dbReference type="EMBL" id="ACPB03019905">
    <property type="status" value="NOT_ANNOTATED_CDS"/>
    <property type="molecule type" value="Genomic_DNA"/>
</dbReference>
<organism evidence="2 3">
    <name type="scientific">Rhodnius prolixus</name>
    <name type="common">Triatomid bug</name>
    <dbReference type="NCBI Taxonomy" id="13249"/>
    <lineage>
        <taxon>Eukaryota</taxon>
        <taxon>Metazoa</taxon>
        <taxon>Ecdysozoa</taxon>
        <taxon>Arthropoda</taxon>
        <taxon>Hexapoda</taxon>
        <taxon>Insecta</taxon>
        <taxon>Pterygota</taxon>
        <taxon>Neoptera</taxon>
        <taxon>Paraneoptera</taxon>
        <taxon>Hemiptera</taxon>
        <taxon>Heteroptera</taxon>
        <taxon>Panheteroptera</taxon>
        <taxon>Cimicomorpha</taxon>
        <taxon>Reduviidae</taxon>
        <taxon>Triatominae</taxon>
        <taxon>Rhodnius</taxon>
    </lineage>
</organism>
<dbReference type="HOGENOM" id="CLU_805562_0_0_1"/>